<gene>
    <name evidence="8" type="ORF">SO802_001184</name>
</gene>
<dbReference type="Pfam" id="PF13360">
    <property type="entry name" value="PQQ_2"/>
    <property type="match status" value="2"/>
</dbReference>
<feature type="compositionally biased region" description="Polar residues" evidence="5">
    <location>
        <begin position="363"/>
        <end position="382"/>
    </location>
</feature>
<comment type="cofactor">
    <cofactor evidence="1">
        <name>pyrroloquinoline quinone</name>
        <dbReference type="ChEBI" id="CHEBI:58442"/>
    </cofactor>
</comment>
<dbReference type="InterPro" id="IPR002372">
    <property type="entry name" value="PQQ_rpt_dom"/>
</dbReference>
<dbReference type="SUPFAM" id="SSF50998">
    <property type="entry name" value="Quinoprotein alcohol dehydrogenase-like"/>
    <property type="match status" value="1"/>
</dbReference>
<dbReference type="SMART" id="SM00564">
    <property type="entry name" value="PQQ"/>
    <property type="match status" value="3"/>
</dbReference>
<evidence type="ECO:0000313" key="8">
    <source>
        <dbReference type="EMBL" id="KAL0014115.1"/>
    </source>
</evidence>
<feature type="compositionally biased region" description="Polar residues" evidence="5">
    <location>
        <begin position="518"/>
        <end position="530"/>
    </location>
</feature>
<proteinExistence type="inferred from homology"/>
<sequence length="980" mass="106637">MGKSPGKWIKTILFGKKPSKSSFLKKSTTNKEATIACKAVSGDLSVNPSVVSDVALHTLNRAEENSEIGVTANLPHDAVVSMPKKQGAHTEGTMGLDSADSAEITRQEQAATKAQAAFKGYLARRAFRALKGIIRLQALIRGHLVRRQAVATLRCMQGIVKLQARIRGRKVRLSVCGLEVQKGCSVDVTRVEPVGLHTTTRPEKLSTNAFICKLLASLPTAMPLSLHYGPVEPNSAWDWLERWSSSQFWGPLSQPKCVSDTKSHRQQNSIQTGETQPSRAKRGVRKVPTVNVANNSLHPTSECEKPRRYLRKAMTHQAEPVQEQTPDELERVKRNLRKVAVSNSVAPDRSEAMTEKPKLNMRKVSSSTVSDAPQKGSNNSSEKVNDPIVVVSKDSKLSEVEIPPKPLALEETVDMIHDDHPVGERLPLETVEKIDNIPVVNEELNTKEDHTSKENQKGRRRSFPAKQEYPENVSQNTPTLPKYMQATESAKAKLRAQGSPRFGQDEMENGFIRRHSLPASTNGKLSSMSPRAQRLAPSNGKGGGKSDRSLSSFKDGEDKVARPGWRRRYANKETKISPTTVSKLRLKWKFFAIAADDISATPAIFNGTLYFPSYNGNIYAVNACNGTLVWDKNLHELTGINPTGFVPTLTYIVSRSTPTIVGDHDLLIVGIYGPAVVIAVKRSTGELVWSTQLDDHAAGLITMSRTYYKGGYYVGTSSLEELLGIGQCCTFRAPLNVTQCQQKENNQTVPTHPDQCVEPDNHSESILALDIDSGKIKWFHQLGGYDVFFVACNNLSTANCPPGPDPDADFGEAPLMLSVKSNMTKLDIVAAVQKSGFAWALDRNNGSLIWVTQAGPGGLTGGGIWGVATDNKRLYTNIANSDGKNFTLKPSAINTTTDGWVAMEADSGKILWSTANPSNATAAGPVTVANHVLFAGSTHPKGPIYAMNTKTGEILWSYETGATVYGGVSVSDGCVYLGNG</sequence>
<feature type="region of interest" description="Disordered" evidence="5">
    <location>
        <begin position="340"/>
        <end position="385"/>
    </location>
</feature>
<feature type="domain" description="DUF4005" evidence="6">
    <location>
        <begin position="470"/>
        <end position="532"/>
    </location>
</feature>
<keyword evidence="4" id="KW-0560">Oxidoreductase</keyword>
<feature type="region of interest" description="Disordered" evidence="5">
    <location>
        <begin position="441"/>
        <end position="481"/>
    </location>
</feature>
<feature type="compositionally biased region" description="Polar residues" evidence="5">
    <location>
        <begin position="266"/>
        <end position="278"/>
    </location>
</feature>
<dbReference type="Proteomes" id="UP001459277">
    <property type="component" value="Unassembled WGS sequence"/>
</dbReference>
<dbReference type="InterPro" id="IPR018391">
    <property type="entry name" value="PQQ_b-propeller_rpt"/>
</dbReference>
<reference evidence="8 9" key="1">
    <citation type="submission" date="2024-01" db="EMBL/GenBank/DDBJ databases">
        <title>A telomere-to-telomere, gap-free genome of sweet tea (Lithocarpus litseifolius).</title>
        <authorList>
            <person name="Zhou J."/>
        </authorList>
    </citation>
    <scope>NUCLEOTIDE SEQUENCE [LARGE SCALE GENOMIC DNA]</scope>
    <source>
        <strain evidence="8">Zhou-2022a</strain>
        <tissue evidence="8">Leaf</tissue>
    </source>
</reference>
<keyword evidence="3" id="KW-0112">Calmodulin-binding</keyword>
<feature type="region of interest" description="Disordered" evidence="5">
    <location>
        <begin position="254"/>
        <end position="306"/>
    </location>
</feature>
<feature type="compositionally biased region" description="Basic and acidic residues" evidence="5">
    <location>
        <begin position="444"/>
        <end position="457"/>
    </location>
</feature>
<protein>
    <submittedName>
        <fullName evidence="8">Uncharacterized protein</fullName>
    </submittedName>
</protein>
<dbReference type="Pfam" id="PF13178">
    <property type="entry name" value="DUF4005"/>
    <property type="match status" value="1"/>
</dbReference>
<feature type="domain" description="Pyrrolo-quinoline quinone repeat" evidence="7">
    <location>
        <begin position="615"/>
        <end position="852"/>
    </location>
</feature>
<dbReference type="GO" id="GO:0016491">
    <property type="term" value="F:oxidoreductase activity"/>
    <property type="evidence" value="ECO:0007669"/>
    <property type="project" value="UniProtKB-KW"/>
</dbReference>
<evidence type="ECO:0000259" key="7">
    <source>
        <dbReference type="Pfam" id="PF13360"/>
    </source>
</evidence>
<dbReference type="EMBL" id="JAZDWU010000001">
    <property type="protein sequence ID" value="KAL0014115.1"/>
    <property type="molecule type" value="Genomic_DNA"/>
</dbReference>
<name>A0AAW2DTN5_9ROSI</name>
<evidence type="ECO:0000313" key="9">
    <source>
        <dbReference type="Proteomes" id="UP001459277"/>
    </source>
</evidence>
<evidence type="ECO:0000256" key="4">
    <source>
        <dbReference type="ARBA" id="ARBA00023002"/>
    </source>
</evidence>
<feature type="compositionally biased region" description="Basic and acidic residues" evidence="5">
    <location>
        <begin position="348"/>
        <end position="358"/>
    </location>
</feature>
<feature type="domain" description="Pyrrolo-quinoline quinone repeat" evidence="7">
    <location>
        <begin position="898"/>
        <end position="977"/>
    </location>
</feature>
<dbReference type="InterPro" id="IPR000048">
    <property type="entry name" value="IQ_motif_EF-hand-BS"/>
</dbReference>
<dbReference type="AlphaFoldDB" id="A0AAW2DTN5"/>
<keyword evidence="9" id="KW-1185">Reference proteome</keyword>
<dbReference type="PROSITE" id="PS50096">
    <property type="entry name" value="IQ"/>
    <property type="match status" value="2"/>
</dbReference>
<comment type="similarity">
    <text evidence="2">Belongs to the bacterial PQQ dehydrogenase family.</text>
</comment>
<dbReference type="PANTHER" id="PTHR32303">
    <property type="entry name" value="QUINOPROTEIN ALCOHOL DEHYDROGENASE (CYTOCHROME C)"/>
    <property type="match status" value="1"/>
</dbReference>
<evidence type="ECO:0000256" key="5">
    <source>
        <dbReference type="SAM" id="MobiDB-lite"/>
    </source>
</evidence>
<dbReference type="Gene3D" id="2.140.10.10">
    <property type="entry name" value="Quinoprotein alcohol dehydrogenase-like superfamily"/>
    <property type="match status" value="2"/>
</dbReference>
<dbReference type="GO" id="GO:0005516">
    <property type="term" value="F:calmodulin binding"/>
    <property type="evidence" value="ECO:0007669"/>
    <property type="project" value="UniProtKB-KW"/>
</dbReference>
<evidence type="ECO:0000259" key="6">
    <source>
        <dbReference type="Pfam" id="PF13178"/>
    </source>
</evidence>
<evidence type="ECO:0000256" key="1">
    <source>
        <dbReference type="ARBA" id="ARBA00001931"/>
    </source>
</evidence>
<dbReference type="InterPro" id="IPR025064">
    <property type="entry name" value="DUF4005"/>
</dbReference>
<dbReference type="PANTHER" id="PTHR32303:SF10">
    <property type="entry name" value="OUTER MEMBRANE PROTEIN ASSEMBLY FACTOR BAMB"/>
    <property type="match status" value="1"/>
</dbReference>
<comment type="caution">
    <text evidence="8">The sequence shown here is derived from an EMBL/GenBank/DDBJ whole genome shotgun (WGS) entry which is preliminary data.</text>
</comment>
<organism evidence="8 9">
    <name type="scientific">Lithocarpus litseifolius</name>
    <dbReference type="NCBI Taxonomy" id="425828"/>
    <lineage>
        <taxon>Eukaryota</taxon>
        <taxon>Viridiplantae</taxon>
        <taxon>Streptophyta</taxon>
        <taxon>Embryophyta</taxon>
        <taxon>Tracheophyta</taxon>
        <taxon>Spermatophyta</taxon>
        <taxon>Magnoliopsida</taxon>
        <taxon>eudicotyledons</taxon>
        <taxon>Gunneridae</taxon>
        <taxon>Pentapetalae</taxon>
        <taxon>rosids</taxon>
        <taxon>fabids</taxon>
        <taxon>Fagales</taxon>
        <taxon>Fagaceae</taxon>
        <taxon>Lithocarpus</taxon>
    </lineage>
</organism>
<dbReference type="SMART" id="SM00015">
    <property type="entry name" value="IQ"/>
    <property type="match status" value="2"/>
</dbReference>
<evidence type="ECO:0000256" key="3">
    <source>
        <dbReference type="ARBA" id="ARBA00022860"/>
    </source>
</evidence>
<evidence type="ECO:0000256" key="2">
    <source>
        <dbReference type="ARBA" id="ARBA00008156"/>
    </source>
</evidence>
<feature type="compositionally biased region" description="Basic and acidic residues" evidence="5">
    <location>
        <begin position="544"/>
        <end position="559"/>
    </location>
</feature>
<dbReference type="CDD" id="cd23767">
    <property type="entry name" value="IQCD"/>
    <property type="match status" value="1"/>
</dbReference>
<dbReference type="InterPro" id="IPR011047">
    <property type="entry name" value="Quinoprotein_ADH-like_sf"/>
</dbReference>
<accession>A0AAW2DTN5</accession>
<dbReference type="Pfam" id="PF00612">
    <property type="entry name" value="IQ"/>
    <property type="match status" value="2"/>
</dbReference>
<feature type="region of interest" description="Disordered" evidence="5">
    <location>
        <begin position="517"/>
        <end position="559"/>
    </location>
</feature>